<evidence type="ECO:0000313" key="10">
    <source>
        <dbReference type="EMBL" id="CAD8453736.1"/>
    </source>
</evidence>
<evidence type="ECO:0000259" key="9">
    <source>
        <dbReference type="PROSITE" id="PS50991"/>
    </source>
</evidence>
<sequence>MFCARKTVAIASSRVFVQPLAVVGRRGFAESKSEKPTLTIFDTTLRDGEQSPGATMNIKEKITLATQLSKLGVDVCEAGFPIASDGDFEAVKLVAQEVGSMIENRRSGKPMRICGLSRAIEKDIARCYEAVKHAPLHRIHTFLATSDIHLKNKLRISREECIKQSVHAVTFARSLVDDVEFSAEDAGRSDPAFMAELFGEVIKAGVSTINVPDTVGFVTPREYGELISYLKTNTPGGDSITWSTHCHNDLGLAVANTLEGVIGGARQVEVTINGIGERAGNASLEEVVMALYTRPQVFPVQSAVDTTQITRTSRMVTSVTGMSVQPNKAIVGANAFAHEAGIHQDGVLKHAATYEIMSPASVGLKSTLVLGKHSGKHAFQNRLEELGFDNLSPEVIKAAFKRFKDVADQKKTVTDGDIEAILESEVTRPAKEDWKLNFCSVSCGHDHPTATVSITTPSGKTIIDASTGGGPVEAVYNAISRVVRVPIRLVQFHVEAVSEGRDAIGKVSVRVCRRAPPSGDEEALDIHDDEVTYHGTSAHVDIIRGSAEAFMNALNKMVADDEENELQRKEIEFWPGRVVINPEAQTQLAGQ</sequence>
<dbReference type="PROSITE" id="PS00815">
    <property type="entry name" value="AIPM_HOMOCIT_SYNTH_1"/>
    <property type="match status" value="1"/>
</dbReference>
<comment type="similarity">
    <text evidence="2">Belongs to the alpha-IPM synthase/homocitrate synthase family. LeuA type 1 subfamily.</text>
</comment>
<keyword evidence="5" id="KW-0028">Amino-acid biosynthesis</keyword>
<dbReference type="GO" id="GO:0010177">
    <property type="term" value="F:methylthioalkylmalate synthase activity"/>
    <property type="evidence" value="ECO:0007669"/>
    <property type="project" value="UniProtKB-ARBA"/>
</dbReference>
<dbReference type="Pfam" id="PF22617">
    <property type="entry name" value="HCS_D2"/>
    <property type="match status" value="1"/>
</dbReference>
<dbReference type="InterPro" id="IPR013785">
    <property type="entry name" value="Aldolase_TIM"/>
</dbReference>
<dbReference type="SMART" id="SM00917">
    <property type="entry name" value="LeuA_dimer"/>
    <property type="match status" value="1"/>
</dbReference>
<dbReference type="InterPro" id="IPR013709">
    <property type="entry name" value="2-isopropylmalate_synth_dimer"/>
</dbReference>
<evidence type="ECO:0000256" key="3">
    <source>
        <dbReference type="ARBA" id="ARBA00012973"/>
    </source>
</evidence>
<dbReference type="UniPathway" id="UPA00048">
    <property type="reaction ID" value="UER00070"/>
</dbReference>
<dbReference type="CDD" id="cd07940">
    <property type="entry name" value="DRE_TIM_IPMS"/>
    <property type="match status" value="1"/>
</dbReference>
<dbReference type="Pfam" id="PF08502">
    <property type="entry name" value="LeuA_dimer"/>
    <property type="match status" value="1"/>
</dbReference>
<dbReference type="PANTHER" id="PTHR10277">
    <property type="entry name" value="HOMOCITRATE SYNTHASE-RELATED"/>
    <property type="match status" value="1"/>
</dbReference>
<dbReference type="SUPFAM" id="SSF51569">
    <property type="entry name" value="Aldolase"/>
    <property type="match status" value="1"/>
</dbReference>
<keyword evidence="6" id="KW-0808">Transferase</keyword>
<dbReference type="HAMAP" id="MF_01025">
    <property type="entry name" value="LeuA_type1"/>
    <property type="match status" value="1"/>
</dbReference>
<dbReference type="PROSITE" id="PS00816">
    <property type="entry name" value="AIPM_HOMOCIT_SYNTH_2"/>
    <property type="match status" value="1"/>
</dbReference>
<dbReference type="InterPro" id="IPR036230">
    <property type="entry name" value="LeuA_allosteric_dom_sf"/>
</dbReference>
<evidence type="ECO:0000256" key="8">
    <source>
        <dbReference type="ARBA" id="ARBA00023304"/>
    </source>
</evidence>
<dbReference type="EC" id="2.3.3.13" evidence="3"/>
<feature type="domain" description="Pyruvate carboxyltransferase" evidence="9">
    <location>
        <begin position="38"/>
        <end position="310"/>
    </location>
</feature>
<keyword evidence="7" id="KW-0479">Metal-binding</keyword>
<proteinExistence type="inferred from homology"/>
<dbReference type="PANTHER" id="PTHR10277:SF9">
    <property type="entry name" value="2-ISOPROPYLMALATE SYNTHASE 1, CHLOROPLASTIC-RELATED"/>
    <property type="match status" value="1"/>
</dbReference>
<comment type="pathway">
    <text evidence="1">Amino-acid biosynthesis; L-leucine biosynthesis; L-leucine from 3-methyl-2-oxobutanoate: step 1/4.</text>
</comment>
<evidence type="ECO:0000256" key="6">
    <source>
        <dbReference type="ARBA" id="ARBA00022679"/>
    </source>
</evidence>
<dbReference type="InterPro" id="IPR050073">
    <property type="entry name" value="2-IPM_HCS-like"/>
</dbReference>
<protein>
    <recommendedName>
        <fullName evidence="3">2-isopropylmalate synthase</fullName>
        <ecNumber evidence="3">2.3.3.13</ecNumber>
    </recommendedName>
</protein>
<dbReference type="InterPro" id="IPR002034">
    <property type="entry name" value="AIPM/Hcit_synth_CS"/>
</dbReference>
<evidence type="ECO:0000256" key="4">
    <source>
        <dbReference type="ARBA" id="ARBA00022430"/>
    </source>
</evidence>
<evidence type="ECO:0000256" key="2">
    <source>
        <dbReference type="ARBA" id="ARBA00009396"/>
    </source>
</evidence>
<dbReference type="EMBL" id="HBEM01018565">
    <property type="protein sequence ID" value="CAD8453736.1"/>
    <property type="molecule type" value="Transcribed_RNA"/>
</dbReference>
<evidence type="ECO:0000256" key="7">
    <source>
        <dbReference type="ARBA" id="ARBA00022723"/>
    </source>
</evidence>
<dbReference type="FunFam" id="1.10.238.260:FF:000001">
    <property type="entry name" value="2-isopropylmalate synthase"/>
    <property type="match status" value="1"/>
</dbReference>
<dbReference type="Gene3D" id="1.10.238.260">
    <property type="match status" value="1"/>
</dbReference>
<evidence type="ECO:0000256" key="5">
    <source>
        <dbReference type="ARBA" id="ARBA00022605"/>
    </source>
</evidence>
<gene>
    <name evidence="10" type="ORF">LAMO00422_LOCUS12676</name>
</gene>
<keyword evidence="8" id="KW-0100">Branched-chain amino acid biosynthesis</keyword>
<dbReference type="InterPro" id="IPR054691">
    <property type="entry name" value="LeuA/HCS_post-cat"/>
</dbReference>
<dbReference type="Gene3D" id="3.30.160.270">
    <property type="match status" value="1"/>
</dbReference>
<dbReference type="FunFam" id="3.20.20.70:FF:000010">
    <property type="entry name" value="2-isopropylmalate synthase"/>
    <property type="match status" value="1"/>
</dbReference>
<dbReference type="NCBIfam" id="NF002086">
    <property type="entry name" value="PRK00915.1-3"/>
    <property type="match status" value="1"/>
</dbReference>
<dbReference type="InterPro" id="IPR005671">
    <property type="entry name" value="LeuA_bact_synth"/>
</dbReference>
<name>A0A7S0DGB8_9EUKA</name>
<keyword evidence="4" id="KW-0432">Leucine biosynthesis</keyword>
<dbReference type="NCBIfam" id="TIGR00973">
    <property type="entry name" value="leuA_bact"/>
    <property type="match status" value="1"/>
</dbReference>
<dbReference type="GO" id="GO:0003852">
    <property type="term" value="F:2-isopropylmalate synthase activity"/>
    <property type="evidence" value="ECO:0007669"/>
    <property type="project" value="UniProtKB-EC"/>
</dbReference>
<dbReference type="Pfam" id="PF00682">
    <property type="entry name" value="HMGL-like"/>
    <property type="match status" value="1"/>
</dbReference>
<dbReference type="InterPro" id="IPR000891">
    <property type="entry name" value="PYR_CT"/>
</dbReference>
<dbReference type="AlphaFoldDB" id="A0A7S0DGB8"/>
<accession>A0A7S0DGB8</accession>
<organism evidence="10">
    <name type="scientific">Amorphochlora amoebiformis</name>
    <dbReference type="NCBI Taxonomy" id="1561963"/>
    <lineage>
        <taxon>Eukaryota</taxon>
        <taxon>Sar</taxon>
        <taxon>Rhizaria</taxon>
        <taxon>Cercozoa</taxon>
        <taxon>Chlorarachniophyceae</taxon>
        <taxon>Amorphochlora</taxon>
    </lineage>
</organism>
<evidence type="ECO:0000256" key="1">
    <source>
        <dbReference type="ARBA" id="ARBA00004689"/>
    </source>
</evidence>
<dbReference type="SUPFAM" id="SSF110921">
    <property type="entry name" value="2-isopropylmalate synthase LeuA, allosteric (dimerisation) domain"/>
    <property type="match status" value="1"/>
</dbReference>
<dbReference type="GO" id="GO:0046872">
    <property type="term" value="F:metal ion binding"/>
    <property type="evidence" value="ECO:0007669"/>
    <property type="project" value="UniProtKB-KW"/>
</dbReference>
<dbReference type="GO" id="GO:0009098">
    <property type="term" value="P:L-leucine biosynthetic process"/>
    <property type="evidence" value="ECO:0007669"/>
    <property type="project" value="UniProtKB-UniPathway"/>
</dbReference>
<dbReference type="Gene3D" id="3.20.20.70">
    <property type="entry name" value="Aldolase class I"/>
    <property type="match status" value="1"/>
</dbReference>
<reference evidence="10" key="1">
    <citation type="submission" date="2021-01" db="EMBL/GenBank/DDBJ databases">
        <authorList>
            <person name="Corre E."/>
            <person name="Pelletier E."/>
            <person name="Niang G."/>
            <person name="Scheremetjew M."/>
            <person name="Finn R."/>
            <person name="Kale V."/>
            <person name="Holt S."/>
            <person name="Cochrane G."/>
            <person name="Meng A."/>
            <person name="Brown T."/>
            <person name="Cohen L."/>
        </authorList>
    </citation>
    <scope>NUCLEOTIDE SEQUENCE</scope>
    <source>
        <strain evidence="10">CCMP2058</strain>
    </source>
</reference>
<dbReference type="PROSITE" id="PS50991">
    <property type="entry name" value="PYR_CT"/>
    <property type="match status" value="1"/>
</dbReference>